<protein>
    <submittedName>
        <fullName evidence="7">ITPR3 protein</fullName>
    </submittedName>
</protein>
<feature type="transmembrane region" description="Helical" evidence="5">
    <location>
        <begin position="203"/>
        <end position="226"/>
    </location>
</feature>
<keyword evidence="8" id="KW-1185">Reference proteome</keyword>
<dbReference type="PANTHER" id="PTHR45816">
    <property type="entry name" value="MIR DOMAIN-CONTAINING PROTEIN"/>
    <property type="match status" value="1"/>
</dbReference>
<comment type="caution">
    <text evidence="7">The sequence shown here is derived from an EMBL/GenBank/DDBJ whole genome shotgun (WGS) entry which is preliminary data.</text>
</comment>
<dbReference type="Gene3D" id="1.10.287.70">
    <property type="match status" value="1"/>
</dbReference>
<organism evidence="7 8">
    <name type="scientific">Nesospiza acunhae</name>
    <dbReference type="NCBI Taxonomy" id="381881"/>
    <lineage>
        <taxon>Eukaryota</taxon>
        <taxon>Metazoa</taxon>
        <taxon>Chordata</taxon>
        <taxon>Craniata</taxon>
        <taxon>Vertebrata</taxon>
        <taxon>Euteleostomi</taxon>
        <taxon>Archelosauria</taxon>
        <taxon>Archosauria</taxon>
        <taxon>Dinosauria</taxon>
        <taxon>Saurischia</taxon>
        <taxon>Theropoda</taxon>
        <taxon>Coelurosauria</taxon>
        <taxon>Aves</taxon>
        <taxon>Neognathae</taxon>
        <taxon>Neoaves</taxon>
        <taxon>Telluraves</taxon>
        <taxon>Australaves</taxon>
        <taxon>Passeriformes</taxon>
        <taxon>Thraupidae</taxon>
        <taxon>Nesospiza</taxon>
    </lineage>
</organism>
<keyword evidence="3 5" id="KW-1133">Transmembrane helix</keyword>
<evidence type="ECO:0000256" key="3">
    <source>
        <dbReference type="ARBA" id="ARBA00022989"/>
    </source>
</evidence>
<dbReference type="GO" id="GO:0006816">
    <property type="term" value="P:calcium ion transport"/>
    <property type="evidence" value="ECO:0007669"/>
    <property type="project" value="InterPro"/>
</dbReference>
<gene>
    <name evidence="7" type="primary">Itpr3_0</name>
    <name evidence="7" type="ORF">NESACU_R16595</name>
</gene>
<feature type="non-terminal residue" evidence="7">
    <location>
        <position position="1"/>
    </location>
</feature>
<evidence type="ECO:0000256" key="1">
    <source>
        <dbReference type="ARBA" id="ARBA00004141"/>
    </source>
</evidence>
<dbReference type="AlphaFoldDB" id="A0A7K7RF33"/>
<evidence type="ECO:0000259" key="6">
    <source>
        <dbReference type="Pfam" id="PF00520"/>
    </source>
</evidence>
<evidence type="ECO:0000313" key="7">
    <source>
        <dbReference type="EMBL" id="NWZ90862.1"/>
    </source>
</evidence>
<keyword evidence="4 5" id="KW-0472">Membrane</keyword>
<feature type="transmembrane region" description="Helical" evidence="5">
    <location>
        <begin position="27"/>
        <end position="52"/>
    </location>
</feature>
<dbReference type="SUPFAM" id="SSF81324">
    <property type="entry name" value="Voltage-gated potassium channels"/>
    <property type="match status" value="1"/>
</dbReference>
<dbReference type="EMBL" id="VZSU01000284">
    <property type="protein sequence ID" value="NWZ90862.1"/>
    <property type="molecule type" value="Genomic_DNA"/>
</dbReference>
<comment type="subcellular location">
    <subcellularLocation>
        <location evidence="1">Membrane</location>
        <topology evidence="1">Multi-pass membrane protein</topology>
    </subcellularLocation>
</comment>
<name>A0A7K7RF33_9PASS</name>
<dbReference type="Pfam" id="PF00520">
    <property type="entry name" value="Ion_trans"/>
    <property type="match status" value="1"/>
</dbReference>
<feature type="non-terminal residue" evidence="7">
    <location>
        <position position="355"/>
    </location>
</feature>
<evidence type="ECO:0000256" key="2">
    <source>
        <dbReference type="ARBA" id="ARBA00022692"/>
    </source>
</evidence>
<evidence type="ECO:0000256" key="4">
    <source>
        <dbReference type="ARBA" id="ARBA00023136"/>
    </source>
</evidence>
<dbReference type="InterPro" id="IPR005821">
    <property type="entry name" value="Ion_trans_dom"/>
</dbReference>
<evidence type="ECO:0000313" key="8">
    <source>
        <dbReference type="Proteomes" id="UP000549091"/>
    </source>
</evidence>
<dbReference type="GO" id="GO:0005216">
    <property type="term" value="F:monoatomic ion channel activity"/>
    <property type="evidence" value="ECO:0007669"/>
    <property type="project" value="InterPro"/>
</dbReference>
<evidence type="ECO:0000256" key="5">
    <source>
        <dbReference type="SAM" id="Phobius"/>
    </source>
</evidence>
<feature type="domain" description="Ion transport" evidence="6">
    <location>
        <begin position="29"/>
        <end position="232"/>
    </location>
</feature>
<keyword evidence="2 5" id="KW-0812">Transmembrane</keyword>
<dbReference type="GO" id="GO:0016020">
    <property type="term" value="C:membrane"/>
    <property type="evidence" value="ECO:0007669"/>
    <property type="project" value="UniProtKB-SubCell"/>
</dbReference>
<proteinExistence type="predicted"/>
<dbReference type="PANTHER" id="PTHR45816:SF1">
    <property type="entry name" value="INOSITOL 1,4,5-TRISPHOSPHATE RECEPTOR"/>
    <property type="match status" value="1"/>
</dbReference>
<reference evidence="7 8" key="1">
    <citation type="submission" date="2019-09" db="EMBL/GenBank/DDBJ databases">
        <title>Bird 10,000 Genomes (B10K) Project - Family phase.</title>
        <authorList>
            <person name="Zhang G."/>
        </authorList>
    </citation>
    <scope>NUCLEOTIDE SEQUENCE [LARGE SCALE GENOMIC DNA]</scope>
    <source>
        <strain evidence="7">OUT-0053</strain>
        <tissue evidence="7">Muscle</tissue>
    </source>
</reference>
<dbReference type="InterPro" id="IPR015925">
    <property type="entry name" value="Ryanodine_IP3_receptor"/>
</dbReference>
<feature type="transmembrane region" description="Helical" evidence="5">
    <location>
        <begin position="72"/>
        <end position="94"/>
    </location>
</feature>
<accession>A0A7K7RF33</accession>
<dbReference type="Proteomes" id="UP000549091">
    <property type="component" value="Unassembled WGS sequence"/>
</dbReference>
<sequence length="355" mass="40576">VSFVGNRGTFIRGYKAMIMDVEFLYHVGYIVTSVLGLFVHELFYSILLFDLIYREETLFNVIKSVTRNGRSILLTALLALILVYLFSIVGFLFLKDDFILEVDRLPDSKAKGWAVLGVVGHCGTLHTHLGGCWLGFYTGSPALALLSSPEADPEQWERACDTLLMCIVTVLNHGLRNGGGVGDILRKPSKDESLFPARVVYDLLFFFIVIIIVLNLIFGVIIDTFADLRSEKQKKEEILKTTCFICGLERDKFDNKTVSFEEHIKYEHNMWNYLYFIVLVRVKNKTDYTGPESYVAQMIKNKNLDWFPRMRAMSLVSNEGEGEQNEIRNLQDKLNTTMKLVSHLTSQLNELKEQV</sequence>